<dbReference type="PANTHER" id="PTHR42756:SF1">
    <property type="entry name" value="TRANSCRIPTIONAL REPRESSOR OF EMRAB OPERON"/>
    <property type="match status" value="1"/>
</dbReference>
<dbReference type="KEGG" id="kbs:EPA93_03255"/>
<keyword evidence="1" id="KW-0805">Transcription regulation</keyword>
<dbReference type="OrthoDB" id="276861at2"/>
<keyword evidence="6" id="KW-1185">Reference proteome</keyword>
<proteinExistence type="predicted"/>
<dbReference type="PANTHER" id="PTHR42756">
    <property type="entry name" value="TRANSCRIPTIONAL REGULATOR, MARR"/>
    <property type="match status" value="1"/>
</dbReference>
<evidence type="ECO:0000256" key="3">
    <source>
        <dbReference type="ARBA" id="ARBA00023163"/>
    </source>
</evidence>
<keyword evidence="3" id="KW-0804">Transcription</keyword>
<evidence type="ECO:0000256" key="1">
    <source>
        <dbReference type="ARBA" id="ARBA00023015"/>
    </source>
</evidence>
<evidence type="ECO:0000259" key="4">
    <source>
        <dbReference type="PROSITE" id="PS50995"/>
    </source>
</evidence>
<dbReference type="EMBL" id="CP035758">
    <property type="protein sequence ID" value="QBD75063.1"/>
    <property type="molecule type" value="Genomic_DNA"/>
</dbReference>
<dbReference type="InterPro" id="IPR000835">
    <property type="entry name" value="HTH_MarR-typ"/>
</dbReference>
<dbReference type="InterPro" id="IPR036390">
    <property type="entry name" value="WH_DNA-bd_sf"/>
</dbReference>
<organism evidence="5 6">
    <name type="scientific">Ktedonosporobacter rubrisoli</name>
    <dbReference type="NCBI Taxonomy" id="2509675"/>
    <lineage>
        <taxon>Bacteria</taxon>
        <taxon>Bacillati</taxon>
        <taxon>Chloroflexota</taxon>
        <taxon>Ktedonobacteria</taxon>
        <taxon>Ktedonobacterales</taxon>
        <taxon>Ktedonosporobacteraceae</taxon>
        <taxon>Ktedonosporobacter</taxon>
    </lineage>
</organism>
<feature type="domain" description="HTH marR-type" evidence="4">
    <location>
        <begin position="34"/>
        <end position="166"/>
    </location>
</feature>
<name>A0A4P6JJ65_KTERU</name>
<dbReference type="SMART" id="SM00347">
    <property type="entry name" value="HTH_MARR"/>
    <property type="match status" value="1"/>
</dbReference>
<evidence type="ECO:0000313" key="6">
    <source>
        <dbReference type="Proteomes" id="UP000290365"/>
    </source>
</evidence>
<accession>A0A4P6JJ65</accession>
<dbReference type="GO" id="GO:0003677">
    <property type="term" value="F:DNA binding"/>
    <property type="evidence" value="ECO:0007669"/>
    <property type="project" value="UniProtKB-KW"/>
</dbReference>
<gene>
    <name evidence="5" type="ORF">EPA93_03255</name>
</gene>
<dbReference type="InterPro" id="IPR036388">
    <property type="entry name" value="WH-like_DNA-bd_sf"/>
</dbReference>
<dbReference type="PRINTS" id="PR00598">
    <property type="entry name" value="HTHMARR"/>
</dbReference>
<dbReference type="Gene3D" id="1.10.10.10">
    <property type="entry name" value="Winged helix-like DNA-binding domain superfamily/Winged helix DNA-binding domain"/>
    <property type="match status" value="1"/>
</dbReference>
<sequence>MADSIADDQLPASRSLAQEQVNTEGMHLLVPHQLNSKAYVLGRLGREVRRRFTQTLAAWSLNPSHYGVLLLLEEIGQASQQQLAKLLDIDRANMVDLLDVLQGREFVERTADARDRRRHIIKLTVSGRQAISQMRQATDKLDYEFFRNLDAQEQATLHTLLLKLFKSELD</sequence>
<protein>
    <submittedName>
        <fullName evidence="5">MarR family transcriptional regulator</fullName>
    </submittedName>
</protein>
<dbReference type="Pfam" id="PF01047">
    <property type="entry name" value="MarR"/>
    <property type="match status" value="1"/>
</dbReference>
<dbReference type="AlphaFoldDB" id="A0A4P6JJ65"/>
<evidence type="ECO:0000256" key="2">
    <source>
        <dbReference type="ARBA" id="ARBA00023125"/>
    </source>
</evidence>
<dbReference type="RefSeq" id="WP_129885662.1">
    <property type="nucleotide sequence ID" value="NZ_CP035758.1"/>
</dbReference>
<dbReference type="PROSITE" id="PS50995">
    <property type="entry name" value="HTH_MARR_2"/>
    <property type="match status" value="1"/>
</dbReference>
<dbReference type="SUPFAM" id="SSF46785">
    <property type="entry name" value="Winged helix' DNA-binding domain"/>
    <property type="match status" value="1"/>
</dbReference>
<dbReference type="GO" id="GO:0003700">
    <property type="term" value="F:DNA-binding transcription factor activity"/>
    <property type="evidence" value="ECO:0007669"/>
    <property type="project" value="InterPro"/>
</dbReference>
<dbReference type="Proteomes" id="UP000290365">
    <property type="component" value="Chromosome"/>
</dbReference>
<keyword evidence="2" id="KW-0238">DNA-binding</keyword>
<reference evidence="5 6" key="1">
    <citation type="submission" date="2019-01" db="EMBL/GenBank/DDBJ databases">
        <title>Ktedonosporobacter rubrisoli SCAWS-G2.</title>
        <authorList>
            <person name="Huang Y."/>
            <person name="Yan B."/>
        </authorList>
    </citation>
    <scope>NUCLEOTIDE SEQUENCE [LARGE SCALE GENOMIC DNA]</scope>
    <source>
        <strain evidence="5 6">SCAWS-G2</strain>
    </source>
</reference>
<evidence type="ECO:0000313" key="5">
    <source>
        <dbReference type="EMBL" id="QBD75063.1"/>
    </source>
</evidence>